<sequence>MVRLDLTGVDFVDSELVDFYDSKTIFFEPTNKLPETVTFKIWGADIERTAVQDEFIEVLDYPNISEALKKNGRLTVKGFSTLTFEEVVAGEIKISPYDKGEFVKLKNGTTQTFKREWNLDQIDRQCFCYHLNASIYFPYGACDLKLYTKGRVSFEFDPKNCINYLDYIGDKDRGETFWGYLKNKDICTSSLSYPDVDPRHVS</sequence>
<proteinExistence type="predicted"/>
<organism evidence="1 2">
    <name type="scientific">Dawidia soli</name>
    <dbReference type="NCBI Taxonomy" id="2782352"/>
    <lineage>
        <taxon>Bacteria</taxon>
        <taxon>Pseudomonadati</taxon>
        <taxon>Bacteroidota</taxon>
        <taxon>Cytophagia</taxon>
        <taxon>Cytophagales</taxon>
        <taxon>Chryseotaleaceae</taxon>
        <taxon>Dawidia</taxon>
    </lineage>
</organism>
<dbReference type="Proteomes" id="UP001319180">
    <property type="component" value="Unassembled WGS sequence"/>
</dbReference>
<dbReference type="EMBL" id="JAHESC010000032">
    <property type="protein sequence ID" value="MBT1688859.1"/>
    <property type="molecule type" value="Genomic_DNA"/>
</dbReference>
<accession>A0AAP2DBF7</accession>
<reference evidence="1 2" key="1">
    <citation type="submission" date="2021-05" db="EMBL/GenBank/DDBJ databases">
        <title>A Polyphasic approach of four new species of the genus Ohtaekwangia: Ohtaekwangia histidinii sp. nov., Ohtaekwangia cretensis sp. nov., Ohtaekwangia indiensis sp. nov., Ohtaekwangia reichenbachii sp. nov. from diverse environment.</title>
        <authorList>
            <person name="Octaviana S."/>
        </authorList>
    </citation>
    <scope>NUCLEOTIDE SEQUENCE [LARGE SCALE GENOMIC DNA]</scope>
    <source>
        <strain evidence="1 2">PWU37</strain>
    </source>
</reference>
<dbReference type="RefSeq" id="WP_254092086.1">
    <property type="nucleotide sequence ID" value="NZ_JAHESC010000032.1"/>
</dbReference>
<evidence type="ECO:0000313" key="1">
    <source>
        <dbReference type="EMBL" id="MBT1688859.1"/>
    </source>
</evidence>
<keyword evidence="2" id="KW-1185">Reference proteome</keyword>
<name>A0AAP2DBF7_9BACT</name>
<protein>
    <submittedName>
        <fullName evidence="1">Uncharacterized protein</fullName>
    </submittedName>
</protein>
<evidence type="ECO:0000313" key="2">
    <source>
        <dbReference type="Proteomes" id="UP001319180"/>
    </source>
</evidence>
<comment type="caution">
    <text evidence="1">The sequence shown here is derived from an EMBL/GenBank/DDBJ whole genome shotgun (WGS) entry which is preliminary data.</text>
</comment>
<dbReference type="AlphaFoldDB" id="A0AAP2DBF7"/>
<gene>
    <name evidence="1" type="ORF">KK078_19985</name>
</gene>